<protein>
    <submittedName>
        <fullName evidence="1">Uncharacterized protein</fullName>
    </submittedName>
</protein>
<comment type="caution">
    <text evidence="1">The sequence shown here is derived from an EMBL/GenBank/DDBJ whole genome shotgun (WGS) entry which is preliminary data.</text>
</comment>
<organism evidence="1 2">
    <name type="scientific">Paragonimus westermani</name>
    <dbReference type="NCBI Taxonomy" id="34504"/>
    <lineage>
        <taxon>Eukaryota</taxon>
        <taxon>Metazoa</taxon>
        <taxon>Spiralia</taxon>
        <taxon>Lophotrochozoa</taxon>
        <taxon>Platyhelminthes</taxon>
        <taxon>Trematoda</taxon>
        <taxon>Digenea</taxon>
        <taxon>Plagiorchiida</taxon>
        <taxon>Troglotremata</taxon>
        <taxon>Troglotrematidae</taxon>
        <taxon>Paragonimus</taxon>
    </lineage>
</organism>
<accession>A0A5J4NVW4</accession>
<reference evidence="1 2" key="1">
    <citation type="journal article" date="2019" name="Gigascience">
        <title>Whole-genome sequence of the oriental lung fluke Paragonimus westermani.</title>
        <authorList>
            <person name="Oey H."/>
            <person name="Zakrzewski M."/>
            <person name="Narain K."/>
            <person name="Devi K.R."/>
            <person name="Agatsuma T."/>
            <person name="Nawaratna S."/>
            <person name="Gobert G.N."/>
            <person name="Jones M.K."/>
            <person name="Ragan M.A."/>
            <person name="McManus D.P."/>
            <person name="Krause L."/>
        </authorList>
    </citation>
    <scope>NUCLEOTIDE SEQUENCE [LARGE SCALE GENOMIC DNA]</scope>
    <source>
        <strain evidence="1 2">IND2009</strain>
    </source>
</reference>
<keyword evidence="2" id="KW-1185">Reference proteome</keyword>
<dbReference type="EMBL" id="QNGE01000640">
    <property type="protein sequence ID" value="KAA3679756.1"/>
    <property type="molecule type" value="Genomic_DNA"/>
</dbReference>
<gene>
    <name evidence="1" type="ORF">DEA37_0003850</name>
</gene>
<name>A0A5J4NVW4_9TREM</name>
<sequence>MDMERFSTQRQLLTMFVNLTPITLCRFLWI</sequence>
<evidence type="ECO:0000313" key="1">
    <source>
        <dbReference type="EMBL" id="KAA3679756.1"/>
    </source>
</evidence>
<proteinExistence type="predicted"/>
<dbReference type="Proteomes" id="UP000324629">
    <property type="component" value="Unassembled WGS sequence"/>
</dbReference>
<dbReference type="AlphaFoldDB" id="A0A5J4NVW4"/>
<evidence type="ECO:0000313" key="2">
    <source>
        <dbReference type="Proteomes" id="UP000324629"/>
    </source>
</evidence>